<proteinExistence type="predicted"/>
<evidence type="ECO:0000256" key="1">
    <source>
        <dbReference type="SAM" id="MobiDB-lite"/>
    </source>
</evidence>
<feature type="compositionally biased region" description="Basic and acidic residues" evidence="1">
    <location>
        <begin position="644"/>
        <end position="655"/>
    </location>
</feature>
<protein>
    <submittedName>
        <fullName evidence="2">Uncharacterized protein</fullName>
    </submittedName>
</protein>
<reference evidence="2 3" key="2">
    <citation type="journal article" date="2007" name="BMC Biol.">
        <title>A 100%-complete sequence reveals unusually simple genomic features in the hot-spring red alga Cyanidioschyzon merolae.</title>
        <authorList>
            <person name="Nozaki H."/>
            <person name="Takano H."/>
            <person name="Misumi O."/>
            <person name="Terasawa K."/>
            <person name="Matsuzaki M."/>
            <person name="Maruyama S."/>
            <person name="Nishida K."/>
            <person name="Yagisawa F."/>
            <person name="Yoshida Y."/>
            <person name="Fujiwara T."/>
            <person name="Takio S."/>
            <person name="Tamura K."/>
            <person name="Chung S.J."/>
            <person name="Nakamura S."/>
            <person name="Kuroiwa H."/>
            <person name="Tanaka K."/>
            <person name="Sato N."/>
            <person name="Kuroiwa T."/>
        </authorList>
    </citation>
    <scope>NUCLEOTIDE SEQUENCE [LARGE SCALE GENOMIC DNA]</scope>
    <source>
        <strain evidence="2 3">10D</strain>
    </source>
</reference>
<reference evidence="2 3" key="1">
    <citation type="journal article" date="2004" name="Nature">
        <title>Genome sequence of the ultrasmall unicellular red alga Cyanidioschyzon merolae 10D.</title>
        <authorList>
            <person name="Matsuzaki M."/>
            <person name="Misumi O."/>
            <person name="Shin-i T."/>
            <person name="Maruyama S."/>
            <person name="Takahara M."/>
            <person name="Miyagishima S."/>
            <person name="Mori T."/>
            <person name="Nishida K."/>
            <person name="Yagisawa F."/>
            <person name="Nishida K."/>
            <person name="Yoshida Y."/>
            <person name="Nishimura Y."/>
            <person name="Nakao S."/>
            <person name="Kobayashi T."/>
            <person name="Momoyama Y."/>
            <person name="Higashiyama T."/>
            <person name="Minoda A."/>
            <person name="Sano M."/>
            <person name="Nomoto H."/>
            <person name="Oishi K."/>
            <person name="Hayashi H."/>
            <person name="Ohta F."/>
            <person name="Nishizaka S."/>
            <person name="Haga S."/>
            <person name="Miura S."/>
            <person name="Morishita T."/>
            <person name="Kabeya Y."/>
            <person name="Terasawa K."/>
            <person name="Suzuki Y."/>
            <person name="Ishii Y."/>
            <person name="Asakawa S."/>
            <person name="Takano H."/>
            <person name="Ohta N."/>
            <person name="Kuroiwa H."/>
            <person name="Tanaka K."/>
            <person name="Shimizu N."/>
            <person name="Sugano S."/>
            <person name="Sato N."/>
            <person name="Nozaki H."/>
            <person name="Ogasawara N."/>
            <person name="Kohara Y."/>
            <person name="Kuroiwa T."/>
        </authorList>
    </citation>
    <scope>NUCLEOTIDE SEQUENCE [LARGE SCALE GENOMIC DNA]</scope>
    <source>
        <strain evidence="2 3">10D</strain>
    </source>
</reference>
<feature type="region of interest" description="Disordered" evidence="1">
    <location>
        <begin position="1"/>
        <end position="57"/>
    </location>
</feature>
<dbReference type="KEGG" id="cme:CYME_CMT277C"/>
<gene>
    <name evidence="2" type="ORF">CYME_CMT277C</name>
</gene>
<dbReference type="OrthoDB" id="3596986at2759"/>
<dbReference type="HOGENOM" id="CLU_414694_0_0_1"/>
<accession>M1V7N9</accession>
<feature type="region of interest" description="Disordered" evidence="1">
    <location>
        <begin position="607"/>
        <end position="662"/>
    </location>
</feature>
<evidence type="ECO:0000313" key="2">
    <source>
        <dbReference type="EMBL" id="BAM83250.1"/>
    </source>
</evidence>
<evidence type="ECO:0000313" key="3">
    <source>
        <dbReference type="Proteomes" id="UP000007014"/>
    </source>
</evidence>
<dbReference type="EMBL" id="AP006502">
    <property type="protein sequence ID" value="BAM83250.1"/>
    <property type="molecule type" value="Genomic_DNA"/>
</dbReference>
<sequence length="662" mass="73226">MDLPAPNEADDETNPESGLSRATDVQNLTLFDGRPSSGTPREQAVEPGSELRTAQSSVQVAQTSADEEFPAHASLGTQAVAVPAPAAAATNAQQVNCQQNVPQASPPAVPEEAWAYATEEESKNVFAELRCFSARDLPCRTFIYRSGATIPERAWLDLVPGQTRFIEIIIPLEFYTVFNPAFPRKQLWGRGPYTIDSDIVAALVQKGYMEPLLYYVVPPGAYPYTERVLFGRAHEHDIESMAPGMNMVEGLGISAGNERVEGATSMLWASGPDPTATVESGRKQPSASRELVARLKIRRLTPGRKVLYPSYIHNEVYSRKWIYWGDDKTEPFAEFEISRAELLVPTRTESQAPLHPMECIGYRLRIWKREELSQQTSLERKVYRFLKLSCDGLSLSSPIMSAATAAAFMHAAGDLQSPMQASLINGMDVAKRRRIAFLHDHTFRFSLSMEPCLSYGLHLICDRGSRQDLRLSSRLVTEVAYFENAEGRRFELSQGSMDATGTPLYRFMEVPNPHLLDRKQMISAGVPLPPALVRVPPELAEFGEGAEFMAWSDVAFGADHLRVKGVVLPKITGVFFITRPPHAKNRSTKTQTENPTNAVIAHERHTLNESESAESSIGHVQYEDATELASRANKVDQTSGGAPRDNDGMKRDKSLSKRSSGV</sequence>
<dbReference type="Proteomes" id="UP000007014">
    <property type="component" value="Chromosome 20"/>
</dbReference>
<dbReference type="GeneID" id="16997949"/>
<dbReference type="Gramene" id="CMT277CT">
    <property type="protein sequence ID" value="CMT277CT"/>
    <property type="gene ID" value="CMT277C"/>
</dbReference>
<keyword evidence="3" id="KW-1185">Reference proteome</keyword>
<organism evidence="2 3">
    <name type="scientific">Cyanidioschyzon merolae (strain NIES-3377 / 10D)</name>
    <name type="common">Unicellular red alga</name>
    <dbReference type="NCBI Taxonomy" id="280699"/>
    <lineage>
        <taxon>Eukaryota</taxon>
        <taxon>Rhodophyta</taxon>
        <taxon>Bangiophyceae</taxon>
        <taxon>Cyanidiales</taxon>
        <taxon>Cyanidiaceae</taxon>
        <taxon>Cyanidioschyzon</taxon>
    </lineage>
</organism>
<dbReference type="AlphaFoldDB" id="M1V7N9"/>
<name>M1V7N9_CYAM1</name>
<dbReference type="STRING" id="280699.M1V7N9"/>
<dbReference type="RefSeq" id="XP_005539286.1">
    <property type="nucleotide sequence ID" value="XM_005539229.1"/>
</dbReference>